<gene>
    <name evidence="2" type="ORF">CABS02_08480</name>
</gene>
<evidence type="ECO:0000313" key="2">
    <source>
        <dbReference type="EMBL" id="KAI3548012.1"/>
    </source>
</evidence>
<feature type="region of interest" description="Disordered" evidence="1">
    <location>
        <begin position="1"/>
        <end position="22"/>
    </location>
</feature>
<feature type="compositionally biased region" description="Polar residues" evidence="1">
    <location>
        <begin position="129"/>
        <end position="142"/>
    </location>
</feature>
<proteinExistence type="predicted"/>
<keyword evidence="3" id="KW-1185">Reference proteome</keyword>
<organism evidence="2 3">
    <name type="scientific">Colletotrichum abscissum</name>
    <dbReference type="NCBI Taxonomy" id="1671311"/>
    <lineage>
        <taxon>Eukaryota</taxon>
        <taxon>Fungi</taxon>
        <taxon>Dikarya</taxon>
        <taxon>Ascomycota</taxon>
        <taxon>Pezizomycotina</taxon>
        <taxon>Sordariomycetes</taxon>
        <taxon>Hypocreomycetidae</taxon>
        <taxon>Glomerellales</taxon>
        <taxon>Glomerellaceae</taxon>
        <taxon>Colletotrichum</taxon>
        <taxon>Colletotrichum acutatum species complex</taxon>
    </lineage>
</organism>
<dbReference type="OrthoDB" id="4846210at2759"/>
<evidence type="ECO:0000256" key="1">
    <source>
        <dbReference type="SAM" id="MobiDB-lite"/>
    </source>
</evidence>
<dbReference type="EMBL" id="SDAQ01000051">
    <property type="protein sequence ID" value="KAI3548012.1"/>
    <property type="molecule type" value="Genomic_DNA"/>
</dbReference>
<name>A0A9P9XCB7_9PEZI</name>
<evidence type="ECO:0000313" key="3">
    <source>
        <dbReference type="Proteomes" id="UP001056436"/>
    </source>
</evidence>
<feature type="region of interest" description="Disordered" evidence="1">
    <location>
        <begin position="37"/>
        <end position="68"/>
    </location>
</feature>
<protein>
    <submittedName>
        <fullName evidence="2">Uncharacterized protein</fullName>
    </submittedName>
</protein>
<sequence length="153" mass="16454">MRPELHSVFSPLRNTSLSKAPSRGCLPQIHVSTFLSCDSDEESDNAKQEKGLLQDDPRQEMSSALGTTSPDIVAKIKTACSAAARHQPSERNEATSSYRVAHVYGKASGERSLHLRTASRDGAIITNSFEWNSNGPGATSSECGIPRPDSPTI</sequence>
<comment type="caution">
    <text evidence="2">The sequence shown here is derived from an EMBL/GenBank/DDBJ whole genome shotgun (WGS) entry which is preliminary data.</text>
</comment>
<feature type="region of interest" description="Disordered" evidence="1">
    <location>
        <begin position="129"/>
        <end position="153"/>
    </location>
</feature>
<dbReference type="AlphaFoldDB" id="A0A9P9XCB7"/>
<accession>A0A9P9XCB7</accession>
<reference evidence="2" key="1">
    <citation type="submission" date="2019-01" db="EMBL/GenBank/DDBJ databases">
        <title>Colletotrichum abscissum LGMF1257.</title>
        <authorList>
            <person name="Baroncelli R."/>
        </authorList>
    </citation>
    <scope>NUCLEOTIDE SEQUENCE</scope>
    <source>
        <strain evidence="2">Ca142</strain>
    </source>
</reference>
<dbReference type="Proteomes" id="UP001056436">
    <property type="component" value="Unassembled WGS sequence"/>
</dbReference>
<feature type="compositionally biased region" description="Basic and acidic residues" evidence="1">
    <location>
        <begin position="44"/>
        <end position="59"/>
    </location>
</feature>